<name>A0A2A9NCF0_9AGAR</name>
<dbReference type="STRING" id="703135.A0A2A9NCF0"/>
<protein>
    <recommendedName>
        <fullName evidence="3">BTB domain-containing protein</fullName>
    </recommendedName>
</protein>
<dbReference type="AlphaFoldDB" id="A0A2A9NCF0"/>
<sequence length="347" mass="38801">MDTLGSPPISSFLSEEFCFESSMQYNGPLLPHDQVSYNPCNEQNGSMTQYTTLDTETPYLQVPTPLSTNPSPLIREHETGDTIVSVSTAFHPGSHSVESDTVFTSSDAVLFYVHSQIIMGASDKAFSSILSAPLSNERYRNTIINIPETSSVLNVIIHMLYNTPCAQYSPTFEILSAAVNAMPHYDIDPKQHITPGSPLYNLLLSHAPLHPIDVYAIAAYFDLHELAVSTSSHLLAFPLYTISDELAKRIGPLYLKRLMCLHLGRNNALKQILLSPPPPHPPTRECNFENQKRLTPWESRPDLSTHGLQIALDPLTEHLTCELCHQTLRQRIKDVVVQWASLRRTIE</sequence>
<gene>
    <name evidence="1" type="ORF">AMATHDRAFT_51658</name>
</gene>
<reference evidence="1 2" key="1">
    <citation type="submission" date="2014-02" db="EMBL/GenBank/DDBJ databases">
        <title>Transposable element dynamics among asymbiotic and ectomycorrhizal Amanita fungi.</title>
        <authorList>
            <consortium name="DOE Joint Genome Institute"/>
            <person name="Hess J."/>
            <person name="Skrede I."/>
            <person name="Wolfe B."/>
            <person name="LaButti K."/>
            <person name="Ohm R.A."/>
            <person name="Grigoriev I.V."/>
            <person name="Pringle A."/>
        </authorList>
    </citation>
    <scope>NUCLEOTIDE SEQUENCE [LARGE SCALE GENOMIC DNA]</scope>
    <source>
        <strain evidence="1 2">SKay4041</strain>
    </source>
</reference>
<evidence type="ECO:0008006" key="3">
    <source>
        <dbReference type="Google" id="ProtNLM"/>
    </source>
</evidence>
<keyword evidence="2" id="KW-1185">Reference proteome</keyword>
<proteinExistence type="predicted"/>
<dbReference type="OrthoDB" id="3265815at2759"/>
<evidence type="ECO:0000313" key="2">
    <source>
        <dbReference type="Proteomes" id="UP000242287"/>
    </source>
</evidence>
<organism evidence="1 2">
    <name type="scientific">Amanita thiersii Skay4041</name>
    <dbReference type="NCBI Taxonomy" id="703135"/>
    <lineage>
        <taxon>Eukaryota</taxon>
        <taxon>Fungi</taxon>
        <taxon>Dikarya</taxon>
        <taxon>Basidiomycota</taxon>
        <taxon>Agaricomycotina</taxon>
        <taxon>Agaricomycetes</taxon>
        <taxon>Agaricomycetidae</taxon>
        <taxon>Agaricales</taxon>
        <taxon>Pluteineae</taxon>
        <taxon>Amanitaceae</taxon>
        <taxon>Amanita</taxon>
    </lineage>
</organism>
<dbReference type="EMBL" id="KZ302382">
    <property type="protein sequence ID" value="PFH45446.1"/>
    <property type="molecule type" value="Genomic_DNA"/>
</dbReference>
<evidence type="ECO:0000313" key="1">
    <source>
        <dbReference type="EMBL" id="PFH45446.1"/>
    </source>
</evidence>
<accession>A0A2A9NCF0</accession>
<dbReference type="Proteomes" id="UP000242287">
    <property type="component" value="Unassembled WGS sequence"/>
</dbReference>